<dbReference type="Proteomes" id="UP000220102">
    <property type="component" value="Unassembled WGS sequence"/>
</dbReference>
<organism evidence="2 3">
    <name type="scientific">Longibacter salinarum</name>
    <dbReference type="NCBI Taxonomy" id="1850348"/>
    <lineage>
        <taxon>Bacteria</taxon>
        <taxon>Pseudomonadati</taxon>
        <taxon>Rhodothermota</taxon>
        <taxon>Rhodothermia</taxon>
        <taxon>Rhodothermales</taxon>
        <taxon>Salisaetaceae</taxon>
        <taxon>Longibacter</taxon>
    </lineage>
</organism>
<sequence length="463" mass="49423">MRRIATTLLCVVALVCSSLVLTGCDQTPGTVQDFEIQPDLQVPSSLTIIILESGQGATEFTVQYQGFDEHPSLSSSNTDLTLDRLEQTGDPSAGEQTWRATFNKVPDTILDETLTLSASAGGQDITRSISVLVAEIDITTSFASSYASVIDYEDGIRSVSTTGGTTTEVVEEASANSNGDQSLRVETTAGGAVTVDREANGPGTDRFSFLVLPDPSTTFTLEIAITEGVSSGEETRTLSIPITSGSTWRRYAIEYDKFDGGLNPVTNAAGGDGAFKSVTFTSDGPATYHLDEISLADESSNMVEIHNFESTTNAYGSGSDIAFSNSNNVAAEADGPTSRSLSYSGGGNFFGYNYDPIKVDVTESDFLSLRVGEVSRDFDLYVFVQTYDSEGGYTYDAGTIRSISAGMEWRQIDIPLGDLGTSASALKNPGINNVGFEVRRKATDTTSESIDFLLDDIRFRPAN</sequence>
<evidence type="ECO:0000313" key="3">
    <source>
        <dbReference type="Proteomes" id="UP000220102"/>
    </source>
</evidence>
<evidence type="ECO:0000256" key="1">
    <source>
        <dbReference type="SAM" id="SignalP"/>
    </source>
</evidence>
<dbReference type="PROSITE" id="PS51257">
    <property type="entry name" value="PROKAR_LIPOPROTEIN"/>
    <property type="match status" value="1"/>
</dbReference>
<dbReference type="AlphaFoldDB" id="A0A2A8CXK7"/>
<dbReference type="Gene3D" id="2.60.120.430">
    <property type="entry name" value="Galactose-binding lectin"/>
    <property type="match status" value="1"/>
</dbReference>
<evidence type="ECO:0008006" key="4">
    <source>
        <dbReference type="Google" id="ProtNLM"/>
    </source>
</evidence>
<accession>A0A2A8CXK7</accession>
<evidence type="ECO:0000313" key="2">
    <source>
        <dbReference type="EMBL" id="PEN13435.1"/>
    </source>
</evidence>
<dbReference type="EMBL" id="PDEQ01000004">
    <property type="protein sequence ID" value="PEN13435.1"/>
    <property type="molecule type" value="Genomic_DNA"/>
</dbReference>
<comment type="caution">
    <text evidence="2">The sequence shown here is derived from an EMBL/GenBank/DDBJ whole genome shotgun (WGS) entry which is preliminary data.</text>
</comment>
<protein>
    <recommendedName>
        <fullName evidence="4">CBM11 domain-containing protein</fullName>
    </recommendedName>
</protein>
<name>A0A2A8CXK7_9BACT</name>
<feature type="signal peptide" evidence="1">
    <location>
        <begin position="1"/>
        <end position="22"/>
    </location>
</feature>
<feature type="chain" id="PRO_5012495905" description="CBM11 domain-containing protein" evidence="1">
    <location>
        <begin position="23"/>
        <end position="463"/>
    </location>
</feature>
<gene>
    <name evidence="2" type="ORF">CRI94_08930</name>
</gene>
<keyword evidence="1" id="KW-0732">Signal</keyword>
<reference evidence="2 3" key="1">
    <citation type="submission" date="2017-10" db="EMBL/GenBank/DDBJ databases">
        <title>Draft genome of Longibacter Salinarum.</title>
        <authorList>
            <person name="Goh K.M."/>
            <person name="Shamsir M.S."/>
            <person name="Lim S.W."/>
        </authorList>
    </citation>
    <scope>NUCLEOTIDE SEQUENCE [LARGE SCALE GENOMIC DNA]</scope>
    <source>
        <strain evidence="2 3">KCTC 52045</strain>
    </source>
</reference>
<proteinExistence type="predicted"/>
<keyword evidence="3" id="KW-1185">Reference proteome</keyword>